<keyword evidence="1" id="KW-1133">Transmembrane helix</keyword>
<feature type="transmembrane region" description="Helical" evidence="1">
    <location>
        <begin position="12"/>
        <end position="36"/>
    </location>
</feature>
<reference evidence="2" key="2">
    <citation type="submission" date="2020-09" db="EMBL/GenBank/DDBJ databases">
        <authorList>
            <person name="Sun Q."/>
            <person name="Kim S."/>
        </authorList>
    </citation>
    <scope>NUCLEOTIDE SEQUENCE</scope>
    <source>
        <strain evidence="2">KCTC 32437</strain>
    </source>
</reference>
<gene>
    <name evidence="2" type="ORF">GCM10007989_01930</name>
</gene>
<dbReference type="EMBL" id="BMZE01000001">
    <property type="protein sequence ID" value="GHA11234.1"/>
    <property type="molecule type" value="Genomic_DNA"/>
</dbReference>
<evidence type="ECO:0000256" key="1">
    <source>
        <dbReference type="SAM" id="Phobius"/>
    </source>
</evidence>
<proteinExistence type="predicted"/>
<feature type="transmembrane region" description="Helical" evidence="1">
    <location>
        <begin position="64"/>
        <end position="84"/>
    </location>
</feature>
<name>A0A918RSK5_9HYPH</name>
<feature type="transmembrane region" description="Helical" evidence="1">
    <location>
        <begin position="157"/>
        <end position="174"/>
    </location>
</feature>
<reference evidence="2" key="1">
    <citation type="journal article" date="2014" name="Int. J. Syst. Evol. Microbiol.">
        <title>Complete genome sequence of Corynebacterium casei LMG S-19264T (=DSM 44701T), isolated from a smear-ripened cheese.</title>
        <authorList>
            <consortium name="US DOE Joint Genome Institute (JGI-PGF)"/>
            <person name="Walter F."/>
            <person name="Albersmeier A."/>
            <person name="Kalinowski J."/>
            <person name="Ruckert C."/>
        </authorList>
    </citation>
    <scope>NUCLEOTIDE SEQUENCE</scope>
    <source>
        <strain evidence="2">KCTC 32437</strain>
    </source>
</reference>
<feature type="transmembrane region" description="Helical" evidence="1">
    <location>
        <begin position="127"/>
        <end position="145"/>
    </location>
</feature>
<evidence type="ECO:0000313" key="3">
    <source>
        <dbReference type="Proteomes" id="UP000646579"/>
    </source>
</evidence>
<sequence>MSQDTIELVKVLLVTALIMLVGTLALFYLLLGIATFGQDLPVIGDLAPYAPTDMIPQLVDMRPFVVVGAVFLVVCGLTLMLSSLTLDMATALFAKAAAMLLAAHFGIFAGTWLFVRLSSGNELSIASLNRPGIALLAFFAFATIFRNAALRGLGAMRFAIAVLLILLGPVVLVSL</sequence>
<keyword evidence="1" id="KW-0812">Transmembrane</keyword>
<dbReference type="Proteomes" id="UP000646579">
    <property type="component" value="Unassembled WGS sequence"/>
</dbReference>
<keyword evidence="3" id="KW-1185">Reference proteome</keyword>
<feature type="transmembrane region" description="Helical" evidence="1">
    <location>
        <begin position="96"/>
        <end position="115"/>
    </location>
</feature>
<dbReference type="AlphaFoldDB" id="A0A918RSK5"/>
<dbReference type="RefSeq" id="WP_189422556.1">
    <property type="nucleotide sequence ID" value="NZ_BMZE01000001.1"/>
</dbReference>
<comment type="caution">
    <text evidence="2">The sequence shown here is derived from an EMBL/GenBank/DDBJ whole genome shotgun (WGS) entry which is preliminary data.</text>
</comment>
<organism evidence="2 3">
    <name type="scientific">Devosia pacifica</name>
    <dbReference type="NCBI Taxonomy" id="1335967"/>
    <lineage>
        <taxon>Bacteria</taxon>
        <taxon>Pseudomonadati</taxon>
        <taxon>Pseudomonadota</taxon>
        <taxon>Alphaproteobacteria</taxon>
        <taxon>Hyphomicrobiales</taxon>
        <taxon>Devosiaceae</taxon>
        <taxon>Devosia</taxon>
    </lineage>
</organism>
<keyword evidence="1" id="KW-0472">Membrane</keyword>
<accession>A0A918RSK5</accession>
<protein>
    <submittedName>
        <fullName evidence="2">Uncharacterized protein</fullName>
    </submittedName>
</protein>
<evidence type="ECO:0000313" key="2">
    <source>
        <dbReference type="EMBL" id="GHA11234.1"/>
    </source>
</evidence>